<name>A0A7Y9LVU7_9MICC</name>
<dbReference type="RefSeq" id="WP_179390118.1">
    <property type="nucleotide sequence ID" value="NZ_JACBYQ010000002.1"/>
</dbReference>
<reference evidence="2 3" key="1">
    <citation type="submission" date="2020-07" db="EMBL/GenBank/DDBJ databases">
        <title>Sequencing the genomes of 1000 actinobacteria strains.</title>
        <authorList>
            <person name="Klenk H.-P."/>
        </authorList>
    </citation>
    <scope>NUCLEOTIDE SEQUENCE [LARGE SCALE GENOMIC DNA]</scope>
    <source>
        <strain evidence="2 3">DSM 102047</strain>
    </source>
</reference>
<accession>A0A7Y9LVU7</accession>
<organism evidence="2 3">
    <name type="scientific">Psychromicrobium silvestre</name>
    <dbReference type="NCBI Taxonomy" id="1645614"/>
    <lineage>
        <taxon>Bacteria</taxon>
        <taxon>Bacillati</taxon>
        <taxon>Actinomycetota</taxon>
        <taxon>Actinomycetes</taxon>
        <taxon>Micrococcales</taxon>
        <taxon>Micrococcaceae</taxon>
        <taxon>Psychromicrobium</taxon>
    </lineage>
</organism>
<dbReference type="Pfam" id="PF13761">
    <property type="entry name" value="DUF4166"/>
    <property type="match status" value="1"/>
</dbReference>
<evidence type="ECO:0000313" key="3">
    <source>
        <dbReference type="Proteomes" id="UP000521748"/>
    </source>
</evidence>
<dbReference type="Proteomes" id="UP000521748">
    <property type="component" value="Unassembled WGS sequence"/>
</dbReference>
<sequence>MSSVWELVAPQLLTELEPGLAPYFGEIPPGRIGRGQGVFACVGTPRRWLWPVLVVLARNGVVFPAWEREVSFEVENRPVIDTRGRVAISARRIFHFRSGTRVMVDAITAERDGTLSDYLGHNGRLIVALNPTSEQGGLVLSSKTLWLRLFGRKLRIPTAIAPKVCISERFDSESGQQQVSMRLEQPQLGLLYEYSGRFSYRIVPN</sequence>
<evidence type="ECO:0000313" key="2">
    <source>
        <dbReference type="EMBL" id="NYE96465.1"/>
    </source>
</evidence>
<keyword evidence="3" id="KW-1185">Reference proteome</keyword>
<comment type="caution">
    <text evidence="2">The sequence shown here is derived from an EMBL/GenBank/DDBJ whole genome shotgun (WGS) entry which is preliminary data.</text>
</comment>
<feature type="domain" description="DUF4166" evidence="1">
    <location>
        <begin position="18"/>
        <end position="198"/>
    </location>
</feature>
<evidence type="ECO:0000259" key="1">
    <source>
        <dbReference type="Pfam" id="PF13761"/>
    </source>
</evidence>
<dbReference type="EMBL" id="JACBYQ010000002">
    <property type="protein sequence ID" value="NYE96465.1"/>
    <property type="molecule type" value="Genomic_DNA"/>
</dbReference>
<protein>
    <recommendedName>
        <fullName evidence="1">DUF4166 domain-containing protein</fullName>
    </recommendedName>
</protein>
<dbReference type="AlphaFoldDB" id="A0A7Y9LVU7"/>
<proteinExistence type="predicted"/>
<gene>
    <name evidence="2" type="ORF">FHU41_002715</name>
</gene>
<dbReference type="InterPro" id="IPR025311">
    <property type="entry name" value="DUF4166"/>
</dbReference>